<gene>
    <name evidence="12" type="ORF">RSSM_03816</name>
</gene>
<dbReference type="GO" id="GO:0030288">
    <property type="term" value="C:outer membrane-bounded periplasmic space"/>
    <property type="evidence" value="ECO:0007669"/>
    <property type="project" value="TreeGrafter"/>
</dbReference>
<evidence type="ECO:0000256" key="4">
    <source>
        <dbReference type="ARBA" id="ARBA00022617"/>
    </source>
</evidence>
<comment type="subcellular location">
    <subcellularLocation>
        <location evidence="1">Cell envelope</location>
    </subcellularLocation>
</comment>
<keyword evidence="7" id="KW-0106">Calcium</keyword>
<dbReference type="EC" id="1.7.2.2" evidence="3"/>
<dbReference type="GO" id="GO:0020037">
    <property type="term" value="F:heme binding"/>
    <property type="evidence" value="ECO:0007669"/>
    <property type="project" value="TreeGrafter"/>
</dbReference>
<dbReference type="InterPro" id="IPR036280">
    <property type="entry name" value="Multihaem_cyt_sf"/>
</dbReference>
<keyword evidence="8" id="KW-0560">Oxidoreductase</keyword>
<keyword evidence="6" id="KW-0732">Signal</keyword>
<dbReference type="Proteomes" id="UP000011885">
    <property type="component" value="Unassembled WGS sequence"/>
</dbReference>
<protein>
    <recommendedName>
        <fullName evidence="3">nitrite reductase (cytochrome; ammonia-forming)</fullName>
        <ecNumber evidence="3">1.7.2.2</ecNumber>
    </recommendedName>
</protein>
<dbReference type="Pfam" id="PF02335">
    <property type="entry name" value="Cytochrom_C552"/>
    <property type="match status" value="1"/>
</dbReference>
<dbReference type="PANTHER" id="PTHR30633:SF0">
    <property type="entry name" value="CYTOCHROME C-552"/>
    <property type="match status" value="1"/>
</dbReference>
<dbReference type="AlphaFoldDB" id="M5TZT3"/>
<reference evidence="12 13" key="1">
    <citation type="journal article" date="2013" name="Mar. Genomics">
        <title>Expression of sulfatases in Rhodopirellula baltica and the diversity of sulfatases in the genus Rhodopirellula.</title>
        <authorList>
            <person name="Wegner C.E."/>
            <person name="Richter-Heitmann T."/>
            <person name="Klindworth A."/>
            <person name="Klockow C."/>
            <person name="Richter M."/>
            <person name="Achstetter T."/>
            <person name="Glockner F.O."/>
            <person name="Harder J."/>
        </authorList>
    </citation>
    <scope>NUCLEOTIDE SEQUENCE [LARGE SCALE GENOMIC DNA]</scope>
    <source>
        <strain evidence="12 13">SM41</strain>
    </source>
</reference>
<keyword evidence="9" id="KW-0408">Iron</keyword>
<keyword evidence="11" id="KW-1133">Transmembrane helix</keyword>
<evidence type="ECO:0000256" key="8">
    <source>
        <dbReference type="ARBA" id="ARBA00023002"/>
    </source>
</evidence>
<dbReference type="GO" id="GO:0019645">
    <property type="term" value="P:anaerobic electron transport chain"/>
    <property type="evidence" value="ECO:0007669"/>
    <property type="project" value="TreeGrafter"/>
</dbReference>
<evidence type="ECO:0000313" key="13">
    <source>
        <dbReference type="Proteomes" id="UP000011885"/>
    </source>
</evidence>
<keyword evidence="5" id="KW-0479">Metal-binding</keyword>
<keyword evidence="13" id="KW-1185">Reference proteome</keyword>
<dbReference type="PIRSF" id="PIRSF000243">
    <property type="entry name" value="Cyt_c552"/>
    <property type="match status" value="1"/>
</dbReference>
<dbReference type="Gene3D" id="1.10.1130.10">
    <property type="entry name" value="Flavocytochrome C3, Chain A"/>
    <property type="match status" value="1"/>
</dbReference>
<dbReference type="OrthoDB" id="9780421at2"/>
<dbReference type="Gene3D" id="1.20.140.10">
    <property type="entry name" value="Butyryl-CoA Dehydrogenase, subunit A, domain 3"/>
    <property type="match status" value="1"/>
</dbReference>
<evidence type="ECO:0000256" key="1">
    <source>
        <dbReference type="ARBA" id="ARBA00004196"/>
    </source>
</evidence>
<dbReference type="PATRIC" id="fig|1263870.3.peg.4047"/>
<dbReference type="RefSeq" id="WP_008681557.1">
    <property type="nucleotide sequence ID" value="NZ_ANOH01000263.1"/>
</dbReference>
<evidence type="ECO:0000256" key="3">
    <source>
        <dbReference type="ARBA" id="ARBA00011887"/>
    </source>
</evidence>
<organism evidence="12 13">
    <name type="scientific">Rhodopirellula sallentina SM41</name>
    <dbReference type="NCBI Taxonomy" id="1263870"/>
    <lineage>
        <taxon>Bacteria</taxon>
        <taxon>Pseudomonadati</taxon>
        <taxon>Planctomycetota</taxon>
        <taxon>Planctomycetia</taxon>
        <taxon>Pirellulales</taxon>
        <taxon>Pirellulaceae</taxon>
        <taxon>Rhodopirellula</taxon>
    </lineage>
</organism>
<keyword evidence="11" id="KW-0812">Transmembrane</keyword>
<comment type="caution">
    <text evidence="12">The sequence shown here is derived from an EMBL/GenBank/DDBJ whole genome shotgun (WGS) entry which is preliminary data.</text>
</comment>
<dbReference type="PANTHER" id="PTHR30633">
    <property type="entry name" value="CYTOCHROME C-552 RESPIRATORY NITRITE REDUCTASE"/>
    <property type="match status" value="1"/>
</dbReference>
<evidence type="ECO:0000256" key="5">
    <source>
        <dbReference type="ARBA" id="ARBA00022723"/>
    </source>
</evidence>
<sequence>MASENQRSFGWLALLTGLVALATVGVVAVLVNIFERKQEARKPFVRLVEVNEVSTDPKPWGVNFPLQYEAYLRTADTERTEYGGNHALPPSKLEKDPWLKRLFAGYAFSIDYREARGHAYMLGDQQVTKRVTDVQQAGACLHCHASIIPTYRRIGMEKMGIEPTEEKLGEAFAQEAVVEGFRAVSQMKYEEVAAEITKTPDGTTQAAEGDPHLGAAHPVSCIDCHDPETMSIRVTRPGFIEGIAKLANSDDPVPHLPSIARWRKSGSKEPYDPNVHATRQEMRSFVCGQCHVEYYCANKMTLTFPWSNGLKVEDLEQEWEETEFPGEDGTPGAGGEFYDYVHKETGTKVFKAQHPEFELWSQGIHARAGVSCSDCHMPYEKEGATKVSSHWVRSPMLNINKACQTCHHVSESELQARVDTIQDRTRALMDRAAVAMTDMLDAIIAAQEAGASEEDLKPIRDLQRKAMWRLDYISSENSKGFHADQEAARILGESIDYSRQAQAAAYRLTPNADPKPQEVATAE</sequence>
<evidence type="ECO:0000256" key="9">
    <source>
        <dbReference type="ARBA" id="ARBA00023004"/>
    </source>
</evidence>
<evidence type="ECO:0000256" key="7">
    <source>
        <dbReference type="ARBA" id="ARBA00022837"/>
    </source>
</evidence>
<keyword evidence="11" id="KW-0472">Membrane</keyword>
<dbReference type="InterPro" id="IPR003321">
    <property type="entry name" value="Cyt_c552"/>
</dbReference>
<dbReference type="CDD" id="cd00548">
    <property type="entry name" value="NrfA-like"/>
    <property type="match status" value="1"/>
</dbReference>
<evidence type="ECO:0000256" key="11">
    <source>
        <dbReference type="SAM" id="Phobius"/>
    </source>
</evidence>
<evidence type="ECO:0000256" key="6">
    <source>
        <dbReference type="ARBA" id="ARBA00022729"/>
    </source>
</evidence>
<dbReference type="GO" id="GO:0046872">
    <property type="term" value="F:metal ion binding"/>
    <property type="evidence" value="ECO:0007669"/>
    <property type="project" value="UniProtKB-KW"/>
</dbReference>
<comment type="catalytic activity">
    <reaction evidence="10">
        <text>6 Fe(III)-[cytochrome c] + NH4(+) + 2 H2O = 6 Fe(II)-[cytochrome c] + nitrite + 8 H(+)</text>
        <dbReference type="Rhea" id="RHEA:13089"/>
        <dbReference type="Rhea" id="RHEA-COMP:10350"/>
        <dbReference type="Rhea" id="RHEA-COMP:14399"/>
        <dbReference type="ChEBI" id="CHEBI:15377"/>
        <dbReference type="ChEBI" id="CHEBI:15378"/>
        <dbReference type="ChEBI" id="CHEBI:16301"/>
        <dbReference type="ChEBI" id="CHEBI:28938"/>
        <dbReference type="ChEBI" id="CHEBI:29033"/>
        <dbReference type="ChEBI" id="CHEBI:29034"/>
        <dbReference type="EC" id="1.7.2.2"/>
    </reaction>
</comment>
<evidence type="ECO:0000256" key="2">
    <source>
        <dbReference type="ARBA" id="ARBA00009288"/>
    </source>
</evidence>
<dbReference type="SUPFAM" id="SSF48695">
    <property type="entry name" value="Multiheme cytochromes"/>
    <property type="match status" value="1"/>
</dbReference>
<accession>M5TZT3</accession>
<name>M5TZT3_9BACT</name>
<proteinExistence type="inferred from homology"/>
<dbReference type="GO" id="GO:0042279">
    <property type="term" value="F:nitrite reductase (cytochrome, ammonia-forming) activity"/>
    <property type="evidence" value="ECO:0007669"/>
    <property type="project" value="UniProtKB-EC"/>
</dbReference>
<dbReference type="EMBL" id="ANOH01000263">
    <property type="protein sequence ID" value="EMI54700.1"/>
    <property type="molecule type" value="Genomic_DNA"/>
</dbReference>
<evidence type="ECO:0000256" key="10">
    <source>
        <dbReference type="ARBA" id="ARBA00049131"/>
    </source>
</evidence>
<comment type="similarity">
    <text evidence="2">Belongs to the cytochrome c-552 family.</text>
</comment>
<keyword evidence="4" id="KW-0349">Heme</keyword>
<evidence type="ECO:0000313" key="12">
    <source>
        <dbReference type="EMBL" id="EMI54700.1"/>
    </source>
</evidence>
<feature type="transmembrane region" description="Helical" evidence="11">
    <location>
        <begin position="12"/>
        <end position="34"/>
    </location>
</feature>